<accession>A0A3N0VLU2</accession>
<dbReference type="AlphaFoldDB" id="A0A3N0VLU2"/>
<proteinExistence type="predicted"/>
<dbReference type="Proteomes" id="UP000282106">
    <property type="component" value="Unassembled WGS sequence"/>
</dbReference>
<protein>
    <submittedName>
        <fullName evidence="2">Uncharacterized protein</fullName>
    </submittedName>
</protein>
<sequence>MKKTIAMALTALLALPARAQELTPAARLQFEFGGPRPAQGLRLRLLAETQDWRQRPGDGAPRLAVASVELSPGQAPYSTLLGLPLRSGPDRSQATGNRSGGHTWLWVGAGVVGTVAIAALAGGGSNKEVNNGNGCTVDTHGHGQCEVPGIPLPPILSGGS</sequence>
<evidence type="ECO:0000313" key="2">
    <source>
        <dbReference type="EMBL" id="ROH93717.1"/>
    </source>
</evidence>
<keyword evidence="1" id="KW-0732">Signal</keyword>
<keyword evidence="3" id="KW-1185">Reference proteome</keyword>
<name>A0A3N0VLU2_9GAMM</name>
<gene>
    <name evidence="2" type="ORF">ED208_04120</name>
</gene>
<feature type="chain" id="PRO_5018228032" evidence="1">
    <location>
        <begin position="20"/>
        <end position="160"/>
    </location>
</feature>
<feature type="signal peptide" evidence="1">
    <location>
        <begin position="1"/>
        <end position="19"/>
    </location>
</feature>
<comment type="caution">
    <text evidence="2">The sequence shown here is derived from an EMBL/GenBank/DDBJ whole genome shotgun (WGS) entry which is preliminary data.</text>
</comment>
<dbReference type="InParanoid" id="A0A3N0VLU2"/>
<reference evidence="2 3" key="1">
    <citation type="submission" date="2018-10" db="EMBL/GenBank/DDBJ databases">
        <authorList>
            <person name="Chen W.-M."/>
        </authorList>
    </citation>
    <scope>NUCLEOTIDE SEQUENCE [LARGE SCALE GENOMIC DNA]</scope>
    <source>
        <strain evidence="2 3">THS-13</strain>
    </source>
</reference>
<dbReference type="EMBL" id="RJVO01000001">
    <property type="protein sequence ID" value="ROH93717.1"/>
    <property type="molecule type" value="Genomic_DNA"/>
</dbReference>
<evidence type="ECO:0000256" key="1">
    <source>
        <dbReference type="SAM" id="SignalP"/>
    </source>
</evidence>
<organism evidence="2 3">
    <name type="scientific">Stagnimonas aquatica</name>
    <dbReference type="NCBI Taxonomy" id="2689987"/>
    <lineage>
        <taxon>Bacteria</taxon>
        <taxon>Pseudomonadati</taxon>
        <taxon>Pseudomonadota</taxon>
        <taxon>Gammaproteobacteria</taxon>
        <taxon>Nevskiales</taxon>
        <taxon>Nevskiaceae</taxon>
        <taxon>Stagnimonas</taxon>
    </lineage>
</organism>
<dbReference type="RefSeq" id="WP_123210572.1">
    <property type="nucleotide sequence ID" value="NZ_RJVO01000001.1"/>
</dbReference>
<evidence type="ECO:0000313" key="3">
    <source>
        <dbReference type="Proteomes" id="UP000282106"/>
    </source>
</evidence>